<dbReference type="Gene3D" id="3.40.190.150">
    <property type="entry name" value="Bordetella uptake gene, domain 1"/>
    <property type="match status" value="1"/>
</dbReference>
<evidence type="ECO:0000313" key="2">
    <source>
        <dbReference type="EMBL" id="ATW27615.1"/>
    </source>
</evidence>
<evidence type="ECO:0000313" key="3">
    <source>
        <dbReference type="Proteomes" id="UP000323521"/>
    </source>
</evidence>
<accession>A0A3G1KZF4</accession>
<dbReference type="InterPro" id="IPR005064">
    <property type="entry name" value="BUG"/>
</dbReference>
<protein>
    <recommendedName>
        <fullName evidence="4">Tripartite tricarboxylate transporter substrate binding protein</fullName>
    </recommendedName>
</protein>
<evidence type="ECO:0008006" key="4">
    <source>
        <dbReference type="Google" id="ProtNLM"/>
    </source>
</evidence>
<dbReference type="EMBL" id="CP017634">
    <property type="protein sequence ID" value="ATW27615.1"/>
    <property type="molecule type" value="Genomic_DNA"/>
</dbReference>
<evidence type="ECO:0000256" key="1">
    <source>
        <dbReference type="ARBA" id="ARBA00006987"/>
    </source>
</evidence>
<name>A0A3G1KZF4_FORW1</name>
<dbReference type="SUPFAM" id="SSF53850">
    <property type="entry name" value="Periplasmic binding protein-like II"/>
    <property type="match status" value="1"/>
</dbReference>
<dbReference type="AlphaFoldDB" id="A0A3G1KZF4"/>
<comment type="similarity">
    <text evidence="1">Belongs to the UPF0065 (bug) family.</text>
</comment>
<dbReference type="RefSeq" id="WP_148136985.1">
    <property type="nucleotide sequence ID" value="NZ_CP017634.1"/>
</dbReference>
<keyword evidence="3" id="KW-1185">Reference proteome</keyword>
<dbReference type="PROSITE" id="PS51257">
    <property type="entry name" value="PROKAR_LIPOPROTEIN"/>
    <property type="match status" value="1"/>
</dbReference>
<gene>
    <name evidence="2" type="ORF">DCMF_25225</name>
</gene>
<dbReference type="PIRSF" id="PIRSF017082">
    <property type="entry name" value="YflP"/>
    <property type="match status" value="1"/>
</dbReference>
<dbReference type="PANTHER" id="PTHR42928">
    <property type="entry name" value="TRICARBOXYLATE-BINDING PROTEIN"/>
    <property type="match status" value="1"/>
</dbReference>
<dbReference type="KEGG" id="fwa:DCMF_25225"/>
<dbReference type="Proteomes" id="UP000323521">
    <property type="component" value="Chromosome"/>
</dbReference>
<dbReference type="CDD" id="cd07012">
    <property type="entry name" value="PBP2_Bug_TTT"/>
    <property type="match status" value="1"/>
</dbReference>
<dbReference type="PANTHER" id="PTHR42928:SF5">
    <property type="entry name" value="BLR1237 PROTEIN"/>
    <property type="match status" value="1"/>
</dbReference>
<organism evidence="2 3">
    <name type="scientific">Formimonas warabiya</name>
    <dbReference type="NCBI Taxonomy" id="1761012"/>
    <lineage>
        <taxon>Bacteria</taxon>
        <taxon>Bacillati</taxon>
        <taxon>Bacillota</taxon>
        <taxon>Clostridia</taxon>
        <taxon>Eubacteriales</taxon>
        <taxon>Peptococcaceae</taxon>
        <taxon>Candidatus Formimonas</taxon>
    </lineage>
</organism>
<dbReference type="Pfam" id="PF03401">
    <property type="entry name" value="TctC"/>
    <property type="match status" value="1"/>
</dbReference>
<dbReference type="InterPro" id="IPR042100">
    <property type="entry name" value="Bug_dom1"/>
</dbReference>
<proteinExistence type="inferred from homology"/>
<dbReference type="OrthoDB" id="8880247at2"/>
<dbReference type="Gene3D" id="3.40.190.10">
    <property type="entry name" value="Periplasmic binding protein-like II"/>
    <property type="match status" value="1"/>
</dbReference>
<sequence length="328" mass="34582">MFKGKSLQILFLTVALVMLLVVSAGCGQKAAEDPAANYPEKPIEFLCGWAPGGGSDQVARAFAPLVEQELGQAVTVVNKEGGSGATSYVELSKAKPDGYTIALATSTIMTHKLLGNLEVGPDDFEIVCGINYDPGGLSVKADAKWNNLEEFFAYCKENPGKVTLAASSPGSITRLQAEAIEQNVGIKFNMVPNPGGAGPGLVQLAGGHVDAAMGTPLESNALVNGGKIKMLGVLSDERVEACQDVPTFKEQGYDISLATSRVILAPKGTPKPIIDKLAQAFSKAVESEEVKTFVKNTGAGSMNLNPEQAREYLTEQTKMFEEIINAGK</sequence>
<reference evidence="2 3" key="1">
    <citation type="submission" date="2016-10" db="EMBL/GenBank/DDBJ databases">
        <title>Complete Genome Sequence of Peptococcaceae strain DCMF.</title>
        <authorList>
            <person name="Edwards R.J."/>
            <person name="Holland S.I."/>
            <person name="Deshpande N.P."/>
            <person name="Wong Y.K."/>
            <person name="Ertan H."/>
            <person name="Manefield M."/>
            <person name="Russell T.L."/>
            <person name="Lee M.J."/>
        </authorList>
    </citation>
    <scope>NUCLEOTIDE SEQUENCE [LARGE SCALE GENOMIC DNA]</scope>
    <source>
        <strain evidence="2 3">DCMF</strain>
    </source>
</reference>